<comment type="caution">
    <text evidence="3">The sequence shown here is derived from an EMBL/GenBank/DDBJ whole genome shotgun (WGS) entry which is preliminary data.</text>
</comment>
<accession>C0D2C0</accession>
<dbReference type="PANTHER" id="PTHR42781:SF4">
    <property type="entry name" value="SPERMIDINE_PUTRESCINE IMPORT ATP-BINDING PROTEIN POTA"/>
    <property type="match status" value="1"/>
</dbReference>
<dbReference type="RefSeq" id="WP_007712825.1">
    <property type="nucleotide sequence ID" value="NZ_GG657592.1"/>
</dbReference>
<dbReference type="InterPro" id="IPR050093">
    <property type="entry name" value="ABC_SmlMolc_Importer"/>
</dbReference>
<feature type="non-terminal residue" evidence="3">
    <location>
        <position position="174"/>
    </location>
</feature>
<dbReference type="HOGENOM" id="CLU_000604_1_22_9"/>
<dbReference type="Pfam" id="PF00005">
    <property type="entry name" value="ABC_tran"/>
    <property type="match status" value="1"/>
</dbReference>
<organism evidence="3 4">
    <name type="scientific">[Clostridium] asparagiforme DSM 15981</name>
    <dbReference type="NCBI Taxonomy" id="518636"/>
    <lineage>
        <taxon>Bacteria</taxon>
        <taxon>Bacillati</taxon>
        <taxon>Bacillota</taxon>
        <taxon>Clostridia</taxon>
        <taxon>Lachnospirales</taxon>
        <taxon>Lachnospiraceae</taxon>
        <taxon>Enterocloster</taxon>
    </lineage>
</organism>
<evidence type="ECO:0000313" key="4">
    <source>
        <dbReference type="Proteomes" id="UP000004756"/>
    </source>
</evidence>
<evidence type="ECO:0000313" key="3">
    <source>
        <dbReference type="EMBL" id="EEG54542.1"/>
    </source>
</evidence>
<keyword evidence="4" id="KW-1185">Reference proteome</keyword>
<gene>
    <name evidence="3" type="ORF">CLOSTASPAR_03409</name>
</gene>
<protein>
    <recommendedName>
        <fullName evidence="2">ABC transporter domain-containing protein</fullName>
    </recommendedName>
</protein>
<dbReference type="InterPro" id="IPR003439">
    <property type="entry name" value="ABC_transporter-like_ATP-bd"/>
</dbReference>
<dbReference type="Gene3D" id="3.40.50.300">
    <property type="entry name" value="P-loop containing nucleotide triphosphate hydrolases"/>
    <property type="match status" value="1"/>
</dbReference>
<dbReference type="GO" id="GO:0005524">
    <property type="term" value="F:ATP binding"/>
    <property type="evidence" value="ECO:0007669"/>
    <property type="project" value="InterPro"/>
</dbReference>
<dbReference type="PANTHER" id="PTHR42781">
    <property type="entry name" value="SPERMIDINE/PUTRESCINE IMPORT ATP-BINDING PROTEIN POTA"/>
    <property type="match status" value="1"/>
</dbReference>
<dbReference type="EMBL" id="ACCJ01000261">
    <property type="protein sequence ID" value="EEG54542.1"/>
    <property type="molecule type" value="Genomic_DNA"/>
</dbReference>
<dbReference type="AlphaFoldDB" id="C0D2C0"/>
<sequence>MAVKSEHSPRLGVDITKKLKGFELEIAFEAGVGCLGILGPSGCGKSMTLKSIAGIETPGAGRIALQYASGEAACGRVLYDSRLKVNLRPQERRVGYLFQSYALFPNMTVEENIMTGLSGKYFRGGNKTPAGRREVAESMMKRFCLEGLGKRYPCQLSGGQQQRVALARILAYEP</sequence>
<evidence type="ECO:0000256" key="1">
    <source>
        <dbReference type="ARBA" id="ARBA00022448"/>
    </source>
</evidence>
<keyword evidence="1" id="KW-0813">Transport</keyword>
<feature type="domain" description="ABC transporter" evidence="2">
    <location>
        <begin position="34"/>
        <end position="173"/>
    </location>
</feature>
<evidence type="ECO:0000259" key="2">
    <source>
        <dbReference type="Pfam" id="PF00005"/>
    </source>
</evidence>
<name>C0D2C0_9FIRM</name>
<reference evidence="3 4" key="1">
    <citation type="submission" date="2009-02" db="EMBL/GenBank/DDBJ databases">
        <title>Draft genome sequence of Clostridium asparagiforme (DSM 15981).</title>
        <authorList>
            <person name="Sudarsanam P."/>
            <person name="Ley R."/>
            <person name="Guruge J."/>
            <person name="Turnbaugh P.J."/>
            <person name="Mahowald M."/>
            <person name="Liep D."/>
            <person name="Gordon J."/>
        </authorList>
    </citation>
    <scope>NUCLEOTIDE SEQUENCE [LARGE SCALE GENOMIC DNA]</scope>
    <source>
        <strain evidence="3 4">DSM 15981</strain>
    </source>
</reference>
<proteinExistence type="predicted"/>
<dbReference type="GO" id="GO:0016887">
    <property type="term" value="F:ATP hydrolysis activity"/>
    <property type="evidence" value="ECO:0007669"/>
    <property type="project" value="InterPro"/>
</dbReference>
<dbReference type="SUPFAM" id="SSF52540">
    <property type="entry name" value="P-loop containing nucleoside triphosphate hydrolases"/>
    <property type="match status" value="1"/>
</dbReference>
<dbReference type="Proteomes" id="UP000004756">
    <property type="component" value="Unassembled WGS sequence"/>
</dbReference>
<dbReference type="InterPro" id="IPR027417">
    <property type="entry name" value="P-loop_NTPase"/>
</dbReference>